<dbReference type="PANTHER" id="PTHR18829:SF0">
    <property type="entry name" value="PROTEIN YAE1 HOMOLOG"/>
    <property type="match status" value="1"/>
</dbReference>
<dbReference type="AlphaFoldDB" id="A0A9P6H2W6"/>
<dbReference type="OrthoDB" id="20086at2759"/>
<evidence type="ECO:0000313" key="10">
    <source>
        <dbReference type="EMBL" id="KAF9778036.1"/>
    </source>
</evidence>
<dbReference type="EMBL" id="WIUZ02000025">
    <property type="protein sequence ID" value="KAF9778036.1"/>
    <property type="molecule type" value="Genomic_DNA"/>
</dbReference>
<keyword evidence="11" id="KW-1185">Reference proteome</keyword>
<reference evidence="10" key="1">
    <citation type="journal article" date="2020" name="Nat. Commun.">
        <title>Large-scale genome sequencing of mycorrhizal fungi provides insights into the early evolution of symbiotic traits.</title>
        <authorList>
            <person name="Miyauchi S."/>
            <person name="Kiss E."/>
            <person name="Kuo A."/>
            <person name="Drula E."/>
            <person name="Kohler A."/>
            <person name="Sanchez-Garcia M."/>
            <person name="Morin E."/>
            <person name="Andreopoulos B."/>
            <person name="Barry K.W."/>
            <person name="Bonito G."/>
            <person name="Buee M."/>
            <person name="Carver A."/>
            <person name="Chen C."/>
            <person name="Cichocki N."/>
            <person name="Clum A."/>
            <person name="Culley D."/>
            <person name="Crous P.W."/>
            <person name="Fauchery L."/>
            <person name="Girlanda M."/>
            <person name="Hayes R.D."/>
            <person name="Keri Z."/>
            <person name="LaButti K."/>
            <person name="Lipzen A."/>
            <person name="Lombard V."/>
            <person name="Magnuson J."/>
            <person name="Maillard F."/>
            <person name="Murat C."/>
            <person name="Nolan M."/>
            <person name="Ohm R.A."/>
            <person name="Pangilinan J."/>
            <person name="Pereira M.F."/>
            <person name="Perotto S."/>
            <person name="Peter M."/>
            <person name="Pfister S."/>
            <person name="Riley R."/>
            <person name="Sitrit Y."/>
            <person name="Stielow J.B."/>
            <person name="Szollosi G."/>
            <person name="Zifcakova L."/>
            <person name="Stursova M."/>
            <person name="Spatafora J.W."/>
            <person name="Tedersoo L."/>
            <person name="Vaario L.M."/>
            <person name="Yamada A."/>
            <person name="Yan M."/>
            <person name="Wang P."/>
            <person name="Xu J."/>
            <person name="Bruns T."/>
            <person name="Baldrian P."/>
            <person name="Vilgalys R."/>
            <person name="Dunand C."/>
            <person name="Henrissat B."/>
            <person name="Grigoriev I.V."/>
            <person name="Hibbett D."/>
            <person name="Nagy L.G."/>
            <person name="Martin F.M."/>
        </authorList>
    </citation>
    <scope>NUCLEOTIDE SEQUENCE</scope>
    <source>
        <strain evidence="10">UH-Tt-Lm1</strain>
    </source>
</reference>
<feature type="domain" description="Essential protein Yae1 N-terminal" evidence="9">
    <location>
        <begin position="35"/>
        <end position="74"/>
    </location>
</feature>
<comment type="caution">
    <text evidence="10">The sequence shown here is derived from an EMBL/GenBank/DDBJ whole genome shotgun (WGS) entry which is preliminary data.</text>
</comment>
<comment type="subcellular location">
    <subcellularLocation>
        <location evidence="2">Cytoplasm</location>
    </subcellularLocation>
    <subcellularLocation>
        <location evidence="1">Nucleus</location>
    </subcellularLocation>
</comment>
<accession>A0A9P6H2W6</accession>
<name>A0A9P6H2W6_9AGAM</name>
<feature type="compositionally biased region" description="Polar residues" evidence="8">
    <location>
        <begin position="14"/>
        <end position="26"/>
    </location>
</feature>
<comment type="similarity">
    <text evidence="3">Belongs to the YAE1 family.</text>
</comment>
<evidence type="ECO:0000256" key="6">
    <source>
        <dbReference type="ARBA" id="ARBA00022490"/>
    </source>
</evidence>
<dbReference type="Pfam" id="PF09811">
    <property type="entry name" value="Yae1_N"/>
    <property type="match status" value="1"/>
</dbReference>
<evidence type="ECO:0000256" key="3">
    <source>
        <dbReference type="ARBA" id="ARBA00007096"/>
    </source>
</evidence>
<evidence type="ECO:0000256" key="2">
    <source>
        <dbReference type="ARBA" id="ARBA00004496"/>
    </source>
</evidence>
<proteinExistence type="inferred from homology"/>
<dbReference type="GO" id="GO:0005737">
    <property type="term" value="C:cytoplasm"/>
    <property type="evidence" value="ECO:0007669"/>
    <property type="project" value="UniProtKB-SubCell"/>
</dbReference>
<feature type="compositionally biased region" description="Acidic residues" evidence="8">
    <location>
        <begin position="1"/>
        <end position="10"/>
    </location>
</feature>
<dbReference type="Proteomes" id="UP000736335">
    <property type="component" value="Unassembled WGS sequence"/>
</dbReference>
<sequence>MNGIDDDSPWDADPNSSHAHQSEWSKITSDFTNAGYREGITAGKESTVQAGFDAGYAQIGVPLGREIGLLRGTALALKTFIDSQKTPQPNETSNEAAKEIRAISARLSEIRFSDIVPRDLEAEAHAREHLADDEGDLPLNQLDENGLVQDDDAIERRKMEQLEDMMSAFGTNPAPGPSPSRPGPEDVKPIHVRLIQVARVLGLELDLDQV</sequence>
<keyword evidence="7" id="KW-0539">Nucleus</keyword>
<evidence type="ECO:0000256" key="5">
    <source>
        <dbReference type="ARBA" id="ARBA00018400"/>
    </source>
</evidence>
<evidence type="ECO:0000256" key="7">
    <source>
        <dbReference type="ARBA" id="ARBA00023242"/>
    </source>
</evidence>
<dbReference type="InterPro" id="IPR038881">
    <property type="entry name" value="Yae1-like"/>
</dbReference>
<evidence type="ECO:0000256" key="4">
    <source>
        <dbReference type="ARBA" id="ARBA00017286"/>
    </source>
</evidence>
<dbReference type="PANTHER" id="PTHR18829">
    <property type="entry name" value="PROTEIN YAE1 HOMOLOG"/>
    <property type="match status" value="1"/>
</dbReference>
<feature type="region of interest" description="Disordered" evidence="8">
    <location>
        <begin position="131"/>
        <end position="188"/>
    </location>
</feature>
<evidence type="ECO:0000313" key="11">
    <source>
        <dbReference type="Proteomes" id="UP000736335"/>
    </source>
</evidence>
<evidence type="ECO:0000256" key="1">
    <source>
        <dbReference type="ARBA" id="ARBA00004123"/>
    </source>
</evidence>
<evidence type="ECO:0000256" key="8">
    <source>
        <dbReference type="SAM" id="MobiDB-lite"/>
    </source>
</evidence>
<evidence type="ECO:0000259" key="9">
    <source>
        <dbReference type="Pfam" id="PF09811"/>
    </source>
</evidence>
<organism evidence="10 11">
    <name type="scientific">Thelephora terrestris</name>
    <dbReference type="NCBI Taxonomy" id="56493"/>
    <lineage>
        <taxon>Eukaryota</taxon>
        <taxon>Fungi</taxon>
        <taxon>Dikarya</taxon>
        <taxon>Basidiomycota</taxon>
        <taxon>Agaricomycotina</taxon>
        <taxon>Agaricomycetes</taxon>
        <taxon>Thelephorales</taxon>
        <taxon>Thelephoraceae</taxon>
        <taxon>Thelephora</taxon>
    </lineage>
</organism>
<dbReference type="GO" id="GO:0005634">
    <property type="term" value="C:nucleus"/>
    <property type="evidence" value="ECO:0007669"/>
    <property type="project" value="UniProtKB-SubCell"/>
</dbReference>
<gene>
    <name evidence="10" type="ORF">BJ322DRAFT_1015197</name>
</gene>
<protein>
    <recommendedName>
        <fullName evidence="5">Protein YAE1</fullName>
    </recommendedName>
    <alternativeName>
        <fullName evidence="4">Protein yae1</fullName>
    </alternativeName>
</protein>
<keyword evidence="6" id="KW-0963">Cytoplasm</keyword>
<dbReference type="InterPro" id="IPR019191">
    <property type="entry name" value="Essential_protein_Yae1_N"/>
</dbReference>
<feature type="region of interest" description="Disordered" evidence="8">
    <location>
        <begin position="1"/>
        <end position="26"/>
    </location>
</feature>
<reference evidence="10" key="2">
    <citation type="submission" date="2020-11" db="EMBL/GenBank/DDBJ databases">
        <authorList>
            <consortium name="DOE Joint Genome Institute"/>
            <person name="Kuo A."/>
            <person name="Miyauchi S."/>
            <person name="Kiss E."/>
            <person name="Drula E."/>
            <person name="Kohler A."/>
            <person name="Sanchez-Garcia M."/>
            <person name="Andreopoulos B."/>
            <person name="Barry K.W."/>
            <person name="Bonito G."/>
            <person name="Buee M."/>
            <person name="Carver A."/>
            <person name="Chen C."/>
            <person name="Cichocki N."/>
            <person name="Clum A."/>
            <person name="Culley D."/>
            <person name="Crous P.W."/>
            <person name="Fauchery L."/>
            <person name="Girlanda M."/>
            <person name="Hayes R."/>
            <person name="Keri Z."/>
            <person name="Labutti K."/>
            <person name="Lipzen A."/>
            <person name="Lombard V."/>
            <person name="Magnuson J."/>
            <person name="Maillard F."/>
            <person name="Morin E."/>
            <person name="Murat C."/>
            <person name="Nolan M."/>
            <person name="Ohm R."/>
            <person name="Pangilinan J."/>
            <person name="Pereira M."/>
            <person name="Perotto S."/>
            <person name="Peter M."/>
            <person name="Riley R."/>
            <person name="Sitrit Y."/>
            <person name="Stielow B."/>
            <person name="Szollosi G."/>
            <person name="Zifcakova L."/>
            <person name="Stursova M."/>
            <person name="Spatafora J.W."/>
            <person name="Tedersoo L."/>
            <person name="Vaario L.-M."/>
            <person name="Yamada A."/>
            <person name="Yan M."/>
            <person name="Wang P."/>
            <person name="Xu J."/>
            <person name="Bruns T."/>
            <person name="Baldrian P."/>
            <person name="Vilgalys R."/>
            <person name="Henrissat B."/>
            <person name="Grigoriev I.V."/>
            <person name="Hibbett D."/>
            <person name="Nagy L.G."/>
            <person name="Martin F.M."/>
        </authorList>
    </citation>
    <scope>NUCLEOTIDE SEQUENCE</scope>
    <source>
        <strain evidence="10">UH-Tt-Lm1</strain>
    </source>
</reference>